<proteinExistence type="inferred from homology"/>
<dbReference type="STRING" id="183478.A0A364MUP1"/>
<comment type="function">
    <text evidence="2">Pyridoxal 5'-phosphate (PLP)-binding protein, which may be involved in intracellular homeostatic regulation of pyridoxal 5'-phosphate (PLP), the active form of vitamin B6.</text>
</comment>
<dbReference type="InterPro" id="IPR029058">
    <property type="entry name" value="AB_hydrolase_fold"/>
</dbReference>
<evidence type="ECO:0000259" key="4">
    <source>
        <dbReference type="Pfam" id="PF01168"/>
    </source>
</evidence>
<reference evidence="6" key="1">
    <citation type="submission" date="2018-05" db="EMBL/GenBank/DDBJ databases">
        <title>Draft genome sequence of Stemphylium lycopersici strain CIDEFI 213.</title>
        <authorList>
            <person name="Medina R."/>
            <person name="Franco M.E.E."/>
            <person name="Lucentini C.G."/>
            <person name="Saparrat M.C.N."/>
            <person name="Balatti P.A."/>
        </authorList>
    </citation>
    <scope>NUCLEOTIDE SEQUENCE [LARGE SCALE GENOMIC DNA]</scope>
    <source>
        <strain evidence="6">CIDEFI 213</strain>
    </source>
</reference>
<feature type="region of interest" description="Disordered" evidence="3">
    <location>
        <begin position="653"/>
        <end position="675"/>
    </location>
</feature>
<comment type="similarity">
    <text evidence="2">Belongs to the pyridoxal phosphate-binding protein YggS/PROSC family.</text>
</comment>
<dbReference type="GO" id="GO:0030170">
    <property type="term" value="F:pyridoxal phosphate binding"/>
    <property type="evidence" value="ECO:0007669"/>
    <property type="project" value="UniProtKB-UniRule"/>
</dbReference>
<dbReference type="PANTHER" id="PTHR10146">
    <property type="entry name" value="PROLINE SYNTHETASE CO-TRANSCRIBED BACTERIAL HOMOLOG PROTEIN"/>
    <property type="match status" value="1"/>
</dbReference>
<feature type="compositionally biased region" description="Polar residues" evidence="3">
    <location>
        <begin position="239"/>
        <end position="253"/>
    </location>
</feature>
<sequence>MSLSPTCIGQLPIAACGCLVAWQSPVQLKSCEKTTTTSPPLTVIHQKPILLVSSNMGALEFICDRKFHKSLILPADPEAGRNQQYRTTYADFGDVNSNAVVLFCGALFGQRLCYSPLDQLAKKHHVRIIHPDRPGVGGSEPVEPEKRIQTWLGWWTPLLFKASSLHSQKWYPNSWRISTYLMSTQLLPASMIGKFGSLGKFVNQTVVPLAGLSGAFVHGISGPLLRPNATAAPVALPASPTSDTERPSGSSTGEILEIRLDDPQVVEELRKHIMKLLYAENVDGVSHDTQLFLRRSVQWNAPGVDWNDFDDAVKLLARRISEEDGTSRVWAIDCFQAEQDQLTGEKGKKWFNDIWVPSQSYTFRSEDVKGTEHNFLMDPAFGASERWLQRRVADPRREHHHSPSPVMAEDMRVNPQRAKQLAENVSSIISRIDAASKGSKQVRLIAVSKLKPANDILALHQPPDPTQTHFGENYVQELLEKAKILPRTIQWHMIGGLQSNKCKQLAEQIPNLWCVSSVDSEKKAHELEKGRKVLLEKDASAEKLRIKVQVNTSGEENKSGVEPQDTLALCRYIIDKCPHLQLAGLMTIGAIARSMETTPENENEDFVTLRETRDKVAKELGWEEGRLELSMGMSADFEGAIRMGSDEVRVGSNLFGERPQKKDAVIKEKEAEEKS</sequence>
<dbReference type="InterPro" id="IPR029066">
    <property type="entry name" value="PLP-binding_barrel"/>
</dbReference>
<evidence type="ECO:0000256" key="2">
    <source>
        <dbReference type="HAMAP-Rule" id="MF_03225"/>
    </source>
</evidence>
<dbReference type="CDD" id="cd06822">
    <property type="entry name" value="PLPDE_III_YBL036c_euk"/>
    <property type="match status" value="1"/>
</dbReference>
<dbReference type="Proteomes" id="UP000249619">
    <property type="component" value="Unassembled WGS sequence"/>
</dbReference>
<dbReference type="Pfam" id="PF01168">
    <property type="entry name" value="Ala_racemase_N"/>
    <property type="match status" value="1"/>
</dbReference>
<dbReference type="SUPFAM" id="SSF51419">
    <property type="entry name" value="PLP-binding barrel"/>
    <property type="match status" value="1"/>
</dbReference>
<dbReference type="InterPro" id="IPR001608">
    <property type="entry name" value="Ala_racemase_N"/>
</dbReference>
<evidence type="ECO:0000256" key="3">
    <source>
        <dbReference type="SAM" id="MobiDB-lite"/>
    </source>
</evidence>
<comment type="caution">
    <text evidence="5">The sequence shown here is derived from an EMBL/GenBank/DDBJ whole genome shotgun (WGS) entry which is preliminary data.</text>
</comment>
<feature type="region of interest" description="Disordered" evidence="3">
    <location>
        <begin position="234"/>
        <end position="254"/>
    </location>
</feature>
<dbReference type="PANTHER" id="PTHR10146:SF14">
    <property type="entry name" value="PYRIDOXAL PHOSPHATE HOMEOSTASIS PROTEIN"/>
    <property type="match status" value="1"/>
</dbReference>
<keyword evidence="6" id="KW-1185">Reference proteome</keyword>
<dbReference type="PROSITE" id="PS01211">
    <property type="entry name" value="UPF0001"/>
    <property type="match status" value="1"/>
</dbReference>
<dbReference type="FunFam" id="3.20.20.10:FF:000007">
    <property type="entry name" value="Pyridoxal phosphate homeostasis protein"/>
    <property type="match status" value="1"/>
</dbReference>
<dbReference type="InterPro" id="IPR011078">
    <property type="entry name" value="PyrdxlP_homeostasis"/>
</dbReference>
<feature type="modified residue" description="N6-(pyridoxal phosphate)lysine" evidence="2">
    <location>
        <position position="449"/>
    </location>
</feature>
<dbReference type="NCBIfam" id="TIGR00044">
    <property type="entry name" value="YggS family pyridoxal phosphate-dependent enzyme"/>
    <property type="match status" value="1"/>
</dbReference>
<organism evidence="5 6">
    <name type="scientific">Stemphylium lycopersici</name>
    <name type="common">Tomato gray leaf spot disease fungus</name>
    <name type="synonym">Thyrospora lycopersici</name>
    <dbReference type="NCBI Taxonomy" id="183478"/>
    <lineage>
        <taxon>Eukaryota</taxon>
        <taxon>Fungi</taxon>
        <taxon>Dikarya</taxon>
        <taxon>Ascomycota</taxon>
        <taxon>Pezizomycotina</taxon>
        <taxon>Dothideomycetes</taxon>
        <taxon>Pleosporomycetidae</taxon>
        <taxon>Pleosporales</taxon>
        <taxon>Pleosporineae</taxon>
        <taxon>Pleosporaceae</taxon>
        <taxon>Stemphylium</taxon>
    </lineage>
</organism>
<dbReference type="HAMAP" id="MF_02087">
    <property type="entry name" value="PLP_homeostasis"/>
    <property type="match status" value="1"/>
</dbReference>
<dbReference type="Gene3D" id="3.20.20.10">
    <property type="entry name" value="Alanine racemase"/>
    <property type="match status" value="1"/>
</dbReference>
<dbReference type="EMBL" id="QGDH01000183">
    <property type="protein sequence ID" value="RAR03399.1"/>
    <property type="molecule type" value="Genomic_DNA"/>
</dbReference>
<keyword evidence="1 2" id="KW-0663">Pyridoxal phosphate</keyword>
<accession>A0A364MUP1</accession>
<evidence type="ECO:0000256" key="1">
    <source>
        <dbReference type="ARBA" id="ARBA00022898"/>
    </source>
</evidence>
<evidence type="ECO:0000313" key="5">
    <source>
        <dbReference type="EMBL" id="RAR03399.1"/>
    </source>
</evidence>
<feature type="domain" description="Alanine racemase N-terminal" evidence="4">
    <location>
        <begin position="430"/>
        <end position="659"/>
    </location>
</feature>
<gene>
    <name evidence="5" type="ORF">DDE83_008234</name>
</gene>
<evidence type="ECO:0000313" key="6">
    <source>
        <dbReference type="Proteomes" id="UP000249619"/>
    </source>
</evidence>
<dbReference type="AlphaFoldDB" id="A0A364MUP1"/>
<name>A0A364MUP1_STELY</name>
<feature type="compositionally biased region" description="Basic and acidic residues" evidence="3">
    <location>
        <begin position="658"/>
        <end position="675"/>
    </location>
</feature>
<protein>
    <recommendedName>
        <fullName evidence="2">Pyridoxal phosphate homeostasis protein</fullName>
        <shortName evidence="2">PLP homeostasis protein</shortName>
    </recommendedName>
</protein>
<dbReference type="SUPFAM" id="SSF53474">
    <property type="entry name" value="alpha/beta-Hydrolases"/>
    <property type="match status" value="1"/>
</dbReference>